<feature type="transmembrane region" description="Helical" evidence="2">
    <location>
        <begin position="171"/>
        <end position="190"/>
    </location>
</feature>
<dbReference type="RefSeq" id="WP_035134432.1">
    <property type="nucleotide sequence ID" value="NZ_JPMD01000035.1"/>
</dbReference>
<comment type="caution">
    <text evidence="4">The sequence shown here is derived from an EMBL/GenBank/DDBJ whole genome shotgun (WGS) entry which is preliminary data.</text>
</comment>
<sequence>MINILLSILCSSLIAIVFKFSEGRESNRYMVTSINYLSGMMASIIMMGSLNIFHINWFSMFMQEFNQVLISGQLFSKEGTGALAIILGIITGILYFLSFILYQKSVGKNGVSVSATFMKLGVLIPTILSVILLGETIELLPILGIILSIIAIIVINLNNKEEQKVKDTMKVDLILLFILAGGGDFVTKLFQNFGMVQYKNLYLFYTFLTGFTISLIMLIIKNRKVKLIDMCFGVMVGIPNVLMPSFLIKGLEEVRAVIAFPMVSAGTILITNFCGVIFFKEKLGKKEIAAIVLTIIAIILMS</sequence>
<dbReference type="eggNOG" id="COG2076">
    <property type="taxonomic scope" value="Bacteria"/>
</dbReference>
<feature type="transmembrane region" description="Helical" evidence="2">
    <location>
        <begin position="79"/>
        <end position="101"/>
    </location>
</feature>
<feature type="domain" description="EamA" evidence="3">
    <location>
        <begin position="200"/>
        <end position="302"/>
    </location>
</feature>
<dbReference type="Pfam" id="PF00892">
    <property type="entry name" value="EamA"/>
    <property type="match status" value="1"/>
</dbReference>
<keyword evidence="2" id="KW-1133">Transmembrane helix</keyword>
<evidence type="ECO:0000313" key="5">
    <source>
        <dbReference type="EMBL" id="MBE6061737.1"/>
    </source>
</evidence>
<organism evidence="4 6">
    <name type="scientific">Clostridium sulfidigenes</name>
    <dbReference type="NCBI Taxonomy" id="318464"/>
    <lineage>
        <taxon>Bacteria</taxon>
        <taxon>Bacillati</taxon>
        <taxon>Bacillota</taxon>
        <taxon>Clostridia</taxon>
        <taxon>Eubacteriales</taxon>
        <taxon>Clostridiaceae</taxon>
        <taxon>Clostridium</taxon>
    </lineage>
</organism>
<feature type="transmembrane region" description="Helical" evidence="2">
    <location>
        <begin position="202"/>
        <end position="220"/>
    </location>
</feature>
<feature type="transmembrane region" description="Helical" evidence="2">
    <location>
        <begin position="34"/>
        <end position="59"/>
    </location>
</feature>
<keyword evidence="6" id="KW-1185">Reference proteome</keyword>
<proteinExistence type="inferred from homology"/>
<dbReference type="Proteomes" id="UP000768462">
    <property type="component" value="Unassembled WGS sequence"/>
</dbReference>
<evidence type="ECO:0000256" key="2">
    <source>
        <dbReference type="SAM" id="Phobius"/>
    </source>
</evidence>
<dbReference type="EMBL" id="SVCM01000194">
    <property type="protein sequence ID" value="MBE6061737.1"/>
    <property type="molecule type" value="Genomic_DNA"/>
</dbReference>
<comment type="similarity">
    <text evidence="1">Belongs to the EamA transporter family.</text>
</comment>
<name>A0A084J937_9CLOT</name>
<accession>A0A084J937</accession>
<dbReference type="SUPFAM" id="SSF103481">
    <property type="entry name" value="Multidrug resistance efflux transporter EmrE"/>
    <property type="match status" value="2"/>
</dbReference>
<feature type="transmembrane region" description="Helical" evidence="2">
    <location>
        <begin position="6"/>
        <end position="22"/>
    </location>
</feature>
<dbReference type="InterPro" id="IPR000620">
    <property type="entry name" value="EamA_dom"/>
</dbReference>
<feature type="transmembrane region" description="Helical" evidence="2">
    <location>
        <begin position="254"/>
        <end position="279"/>
    </location>
</feature>
<dbReference type="Proteomes" id="UP000028542">
    <property type="component" value="Unassembled WGS sequence"/>
</dbReference>
<feature type="transmembrane region" description="Helical" evidence="2">
    <location>
        <begin position="139"/>
        <end position="159"/>
    </location>
</feature>
<evidence type="ECO:0000259" key="3">
    <source>
        <dbReference type="Pfam" id="PF00892"/>
    </source>
</evidence>
<reference evidence="4 6" key="1">
    <citation type="submission" date="2014-07" db="EMBL/GenBank/DDBJ databases">
        <title>Draft genome of Clostridium sulfidigenes 113A isolated from sediments associated with methane hydrate from Krishna Godavari basin.</title>
        <authorList>
            <person name="Honkalas V.S."/>
            <person name="Dabir A.P."/>
            <person name="Arora P."/>
            <person name="Dhakephalkar P.K."/>
        </authorList>
    </citation>
    <scope>NUCLEOTIDE SEQUENCE [LARGE SCALE GENOMIC DNA]</scope>
    <source>
        <strain evidence="4 6">113A</strain>
    </source>
</reference>
<dbReference type="STRING" id="318464.IO99_14465"/>
<dbReference type="EMBL" id="JPMD01000035">
    <property type="protein sequence ID" value="KEZ85471.1"/>
    <property type="molecule type" value="Genomic_DNA"/>
</dbReference>
<evidence type="ECO:0000256" key="1">
    <source>
        <dbReference type="ARBA" id="ARBA00007362"/>
    </source>
</evidence>
<evidence type="ECO:0000313" key="4">
    <source>
        <dbReference type="EMBL" id="KEZ85471.1"/>
    </source>
</evidence>
<feature type="transmembrane region" description="Helical" evidence="2">
    <location>
        <begin position="227"/>
        <end position="248"/>
    </location>
</feature>
<keyword evidence="2" id="KW-0812">Transmembrane</keyword>
<dbReference type="Gene3D" id="1.10.3730.20">
    <property type="match status" value="2"/>
</dbReference>
<dbReference type="GO" id="GO:0016020">
    <property type="term" value="C:membrane"/>
    <property type="evidence" value="ECO:0007669"/>
    <property type="project" value="InterPro"/>
</dbReference>
<reference evidence="5" key="2">
    <citation type="submission" date="2019-04" db="EMBL/GenBank/DDBJ databases">
        <title>Evolution of Biomass-Degrading Anaerobic Consortia Revealed by Metagenomics.</title>
        <authorList>
            <person name="Peng X."/>
        </authorList>
    </citation>
    <scope>NUCLEOTIDE SEQUENCE</scope>
    <source>
        <strain evidence="5">SIG254</strain>
    </source>
</reference>
<protein>
    <recommendedName>
        <fullName evidence="3">EamA domain-containing protein</fullName>
    </recommendedName>
</protein>
<keyword evidence="2" id="KW-0472">Membrane</keyword>
<gene>
    <name evidence="5" type="ORF">E7215_16475</name>
    <name evidence="4" type="ORF">IO99_14465</name>
</gene>
<dbReference type="AlphaFoldDB" id="A0A084J937"/>
<dbReference type="InterPro" id="IPR037185">
    <property type="entry name" value="EmrE-like"/>
</dbReference>
<feature type="transmembrane region" description="Helical" evidence="2">
    <location>
        <begin position="113"/>
        <end position="133"/>
    </location>
</feature>
<evidence type="ECO:0000313" key="6">
    <source>
        <dbReference type="Proteomes" id="UP000028542"/>
    </source>
</evidence>